<protein>
    <submittedName>
        <fullName evidence="1">Uncharacterized protein</fullName>
    </submittedName>
</protein>
<proteinExistence type="predicted"/>
<name>A0A8T0S8Q7_PANVG</name>
<accession>A0A8T0S8Q7</accession>
<keyword evidence="2" id="KW-1185">Reference proteome</keyword>
<evidence type="ECO:0000313" key="1">
    <source>
        <dbReference type="EMBL" id="KAG2593508.1"/>
    </source>
</evidence>
<sequence>MIWTTTFFSNSCHASITIILMNSDAFNLPTNRIAESQIVSTTKFGNIYNPQHGSMYHLSFFVSHSNPAPAVGNLILYNFLCIVNADTENGSSMHWVLNPLTCALSSCLYHFLCNNCIDDLGDKLAKAD</sequence>
<organism evidence="1 2">
    <name type="scientific">Panicum virgatum</name>
    <name type="common">Blackwell switchgrass</name>
    <dbReference type="NCBI Taxonomy" id="38727"/>
    <lineage>
        <taxon>Eukaryota</taxon>
        <taxon>Viridiplantae</taxon>
        <taxon>Streptophyta</taxon>
        <taxon>Embryophyta</taxon>
        <taxon>Tracheophyta</taxon>
        <taxon>Spermatophyta</taxon>
        <taxon>Magnoliopsida</taxon>
        <taxon>Liliopsida</taxon>
        <taxon>Poales</taxon>
        <taxon>Poaceae</taxon>
        <taxon>PACMAD clade</taxon>
        <taxon>Panicoideae</taxon>
        <taxon>Panicodae</taxon>
        <taxon>Paniceae</taxon>
        <taxon>Panicinae</taxon>
        <taxon>Panicum</taxon>
        <taxon>Panicum sect. Hiantes</taxon>
    </lineage>
</organism>
<dbReference type="AlphaFoldDB" id="A0A8T0S8Q7"/>
<dbReference type="Proteomes" id="UP000823388">
    <property type="component" value="Chromosome 5N"/>
</dbReference>
<reference evidence="1" key="1">
    <citation type="submission" date="2020-05" db="EMBL/GenBank/DDBJ databases">
        <title>WGS assembly of Panicum virgatum.</title>
        <authorList>
            <person name="Lovell J.T."/>
            <person name="Jenkins J."/>
            <person name="Shu S."/>
            <person name="Juenger T.E."/>
            <person name="Schmutz J."/>
        </authorList>
    </citation>
    <scope>NUCLEOTIDE SEQUENCE</scope>
    <source>
        <strain evidence="1">AP13</strain>
    </source>
</reference>
<dbReference type="EMBL" id="CM029046">
    <property type="protein sequence ID" value="KAG2593508.1"/>
    <property type="molecule type" value="Genomic_DNA"/>
</dbReference>
<comment type="caution">
    <text evidence="1">The sequence shown here is derived from an EMBL/GenBank/DDBJ whole genome shotgun (WGS) entry which is preliminary data.</text>
</comment>
<evidence type="ECO:0000313" key="2">
    <source>
        <dbReference type="Proteomes" id="UP000823388"/>
    </source>
</evidence>
<gene>
    <name evidence="1" type="ORF">PVAP13_5NG012201</name>
</gene>